<comment type="caution">
    <text evidence="3">The sequence shown here is derived from an EMBL/GenBank/DDBJ whole genome shotgun (WGS) entry which is preliminary data.</text>
</comment>
<feature type="region of interest" description="Disordered" evidence="1">
    <location>
        <begin position="93"/>
        <end position="182"/>
    </location>
</feature>
<evidence type="ECO:0000313" key="4">
    <source>
        <dbReference type="Proteomes" id="UP000660262"/>
    </source>
</evidence>
<sequence length="325" mass="36165">MASDSLLHRRVRKQFNRQWYEGSVASYDALAGWYLVKYDDGDQEEITHAQLLRLVEAMERHTLYERERDEQVARNKRLMADLGIVQTTADMRARMAADQKERTRLAPRQAPATPRAPSRRSGRLLGESPSVSPQKAYELCAEAEGDHGERPPPPSVPKRAAGKKAIEQHDANVTRPSWHGNKASEPYEGARDFVLPPPPPNVRRHLSCHCCTQCRASWRGAMSPPLACTTCGIVFCARCLFHITDADSMEDVYQFVQQHQNADGTVVGPGWSCFVCQGTCACQNEALRTYYRGEPGVRILCHKHMGWVGVSGGAHTLDASAVVPS</sequence>
<dbReference type="Pfam" id="PF21743">
    <property type="entry name" value="PTM_DIR17_Tudor"/>
    <property type="match status" value="1"/>
</dbReference>
<dbReference type="EMBL" id="BNJQ01000022">
    <property type="protein sequence ID" value="GHP08855.1"/>
    <property type="molecule type" value="Genomic_DNA"/>
</dbReference>
<evidence type="ECO:0000313" key="3">
    <source>
        <dbReference type="EMBL" id="GHP08855.1"/>
    </source>
</evidence>
<dbReference type="OrthoDB" id="168165at2759"/>
<feature type="compositionally biased region" description="Basic and acidic residues" evidence="1">
    <location>
        <begin position="93"/>
        <end position="104"/>
    </location>
</feature>
<feature type="compositionally biased region" description="Low complexity" evidence="1">
    <location>
        <begin position="106"/>
        <end position="116"/>
    </location>
</feature>
<keyword evidence="4" id="KW-1185">Reference proteome</keyword>
<name>A0A830HQ73_9CHLO</name>
<feature type="domain" description="PTM/DIR17-like Tudor" evidence="2">
    <location>
        <begin position="9"/>
        <end position="52"/>
    </location>
</feature>
<dbReference type="InterPro" id="IPR047365">
    <property type="entry name" value="Tudor_AtPTM-like"/>
</dbReference>
<gene>
    <name evidence="3" type="ORF">PPROV_000759200</name>
</gene>
<dbReference type="Gene3D" id="2.30.30.140">
    <property type="match status" value="1"/>
</dbReference>
<evidence type="ECO:0000256" key="1">
    <source>
        <dbReference type="SAM" id="MobiDB-lite"/>
    </source>
</evidence>
<dbReference type="PANTHER" id="PTHR37384:SF1">
    <property type="entry name" value="OS01G0835600 PROTEIN"/>
    <property type="match status" value="1"/>
</dbReference>
<dbReference type="CDD" id="cd20401">
    <property type="entry name" value="Tudor_AtPTM-like"/>
    <property type="match status" value="1"/>
</dbReference>
<proteinExistence type="predicted"/>
<accession>A0A830HQ73</accession>
<dbReference type="Proteomes" id="UP000660262">
    <property type="component" value="Unassembled WGS sequence"/>
</dbReference>
<dbReference type="AlphaFoldDB" id="A0A830HQ73"/>
<dbReference type="PANTHER" id="PTHR37384">
    <property type="entry name" value="OS01G0835600 PROTEIN"/>
    <property type="match status" value="1"/>
</dbReference>
<organism evidence="3 4">
    <name type="scientific">Pycnococcus provasolii</name>
    <dbReference type="NCBI Taxonomy" id="41880"/>
    <lineage>
        <taxon>Eukaryota</taxon>
        <taxon>Viridiplantae</taxon>
        <taxon>Chlorophyta</taxon>
        <taxon>Pseudoscourfieldiophyceae</taxon>
        <taxon>Pseudoscourfieldiales</taxon>
        <taxon>Pycnococcaceae</taxon>
        <taxon>Pycnococcus</taxon>
    </lineage>
</organism>
<protein>
    <recommendedName>
        <fullName evidence="2">PTM/DIR17-like Tudor domain-containing protein</fullName>
    </recommendedName>
</protein>
<reference evidence="3" key="1">
    <citation type="submission" date="2020-10" db="EMBL/GenBank/DDBJ databases">
        <title>Unveiling of a novel bifunctional photoreceptor, Dualchrome1, isolated from a cosmopolitan green alga.</title>
        <authorList>
            <person name="Suzuki S."/>
            <person name="Kawachi M."/>
        </authorList>
    </citation>
    <scope>NUCLEOTIDE SEQUENCE</scope>
    <source>
        <strain evidence="3">NIES 2893</strain>
    </source>
</reference>
<evidence type="ECO:0000259" key="2">
    <source>
        <dbReference type="Pfam" id="PF21743"/>
    </source>
</evidence>